<feature type="transmembrane region" description="Helical" evidence="11">
    <location>
        <begin position="72"/>
        <end position="90"/>
    </location>
</feature>
<feature type="region of interest" description="Disordered" evidence="10">
    <location>
        <begin position="401"/>
        <end position="431"/>
    </location>
</feature>
<keyword evidence="5 9" id="KW-0297">G-protein coupled receptor</keyword>
<evidence type="ECO:0000256" key="10">
    <source>
        <dbReference type="SAM" id="MobiDB-lite"/>
    </source>
</evidence>
<feature type="transmembrane region" description="Helical" evidence="11">
    <location>
        <begin position="6"/>
        <end position="25"/>
    </location>
</feature>
<name>A0A7S6BG03_BOTSH</name>
<keyword evidence="3 9" id="KW-0812">Transmembrane</keyword>
<evidence type="ECO:0000256" key="7">
    <source>
        <dbReference type="ARBA" id="ARBA00023170"/>
    </source>
</evidence>
<evidence type="ECO:0000313" key="13">
    <source>
        <dbReference type="EMBL" id="QKY88670.1"/>
    </source>
</evidence>
<dbReference type="EMBL" id="MN053062">
    <property type="protein sequence ID" value="QKY88670.1"/>
    <property type="molecule type" value="mRNA"/>
</dbReference>
<evidence type="ECO:0000256" key="6">
    <source>
        <dbReference type="ARBA" id="ARBA00023136"/>
    </source>
</evidence>
<evidence type="ECO:0000256" key="1">
    <source>
        <dbReference type="ARBA" id="ARBA00004651"/>
    </source>
</evidence>
<dbReference type="Pfam" id="PF00001">
    <property type="entry name" value="7tm_1"/>
    <property type="match status" value="2"/>
</dbReference>
<dbReference type="Gene3D" id="1.20.1070.10">
    <property type="entry name" value="Rhodopsin 7-helix transmembrane proteins"/>
    <property type="match status" value="2"/>
</dbReference>
<feature type="transmembrane region" description="Helical" evidence="11">
    <location>
        <begin position="236"/>
        <end position="261"/>
    </location>
</feature>
<accession>A0A7S6BG03</accession>
<feature type="compositionally biased region" description="Basic and acidic residues" evidence="10">
    <location>
        <begin position="401"/>
        <end position="419"/>
    </location>
</feature>
<dbReference type="AlphaFoldDB" id="A0A7S6BG03"/>
<comment type="similarity">
    <text evidence="9">Belongs to the G-protein coupled receptor 1 family.</text>
</comment>
<keyword evidence="2" id="KW-1003">Cell membrane</keyword>
<dbReference type="GO" id="GO:0007218">
    <property type="term" value="P:neuropeptide signaling pathway"/>
    <property type="evidence" value="ECO:0007669"/>
    <property type="project" value="TreeGrafter"/>
</dbReference>
<dbReference type="PROSITE" id="PS00237">
    <property type="entry name" value="G_PROTEIN_RECEP_F1_1"/>
    <property type="match status" value="1"/>
</dbReference>
<dbReference type="InterPro" id="IPR000276">
    <property type="entry name" value="GPCR_Rhodpsn"/>
</dbReference>
<keyword evidence="7 9" id="KW-0675">Receptor</keyword>
<feature type="transmembrane region" description="Helical" evidence="11">
    <location>
        <begin position="281"/>
        <end position="302"/>
    </location>
</feature>
<keyword evidence="6 11" id="KW-0472">Membrane</keyword>
<dbReference type="GO" id="GO:0043005">
    <property type="term" value="C:neuron projection"/>
    <property type="evidence" value="ECO:0007669"/>
    <property type="project" value="TreeGrafter"/>
</dbReference>
<feature type="transmembrane region" description="Helical" evidence="11">
    <location>
        <begin position="32"/>
        <end position="52"/>
    </location>
</feature>
<proteinExistence type="evidence at transcript level"/>
<dbReference type="PROSITE" id="PS50262">
    <property type="entry name" value="G_PROTEIN_RECEP_F1_2"/>
    <property type="match status" value="1"/>
</dbReference>
<protein>
    <submittedName>
        <fullName evidence="13">Putative C3a receptor C3aR</fullName>
    </submittedName>
</protein>
<dbReference type="PANTHER" id="PTHR24229:SF109">
    <property type="entry name" value="SOMATOSTATIN RECEPTOR TYPE 2-LIKE"/>
    <property type="match status" value="1"/>
</dbReference>
<comment type="subcellular location">
    <subcellularLocation>
        <location evidence="1">Cell membrane</location>
        <topology evidence="1">Multi-pass membrane protein</topology>
    </subcellularLocation>
</comment>
<dbReference type="PANTHER" id="PTHR24229">
    <property type="entry name" value="NEUROPEPTIDES RECEPTOR"/>
    <property type="match status" value="1"/>
</dbReference>
<dbReference type="PRINTS" id="PR00237">
    <property type="entry name" value="GPCRRHODOPSN"/>
</dbReference>
<evidence type="ECO:0000256" key="2">
    <source>
        <dbReference type="ARBA" id="ARBA00022475"/>
    </source>
</evidence>
<dbReference type="InterPro" id="IPR017452">
    <property type="entry name" value="GPCR_Rhodpsn_7TM"/>
</dbReference>
<sequence length="431" mass="49259">MSLVVVVGILGNAIVFFVILVLQEYRKSVSNWYVLQLALADTLFLLMLPFGAAEEMAGKWYFPASLCKAKEGILMVNYYASILFLTIMSFDRSVAVTSSGVSRWSNVLRRLDSAALISLIAWLVSIGLAVPMYLYSHVTQCDECSYNFPLTDQERCDRMSYNDTQCAEYLLEESNPENVYTNYLEPEEYDKLFNFFTQMQDNMTDENTNTLKLLNELANSENDICKTSSPQSYRTWLYLNVSILLVLPFVLICIFYGMILYTMMGTATTACTNKRQYRRRVTLMVLALVTLFIVSWLPWYVVTLAKVRGFPMSESGCTKLTNFVRVLTYLNSALNPYFYSFMGSRFHRRFRRARSTATRKYRFLSVLSRLSFHGQDSNNSTSGGTCKTNLTGRDLKLSTRIKSNSDDDSRSSVRTERTVVDQTHLPSVTST</sequence>
<keyword evidence="4 11" id="KW-1133">Transmembrane helix</keyword>
<feature type="transmembrane region" description="Helical" evidence="11">
    <location>
        <begin position="111"/>
        <end position="135"/>
    </location>
</feature>
<dbReference type="SUPFAM" id="SSF81321">
    <property type="entry name" value="Family A G protein-coupled receptor-like"/>
    <property type="match status" value="1"/>
</dbReference>
<evidence type="ECO:0000256" key="9">
    <source>
        <dbReference type="RuleBase" id="RU000688"/>
    </source>
</evidence>
<evidence type="ECO:0000256" key="8">
    <source>
        <dbReference type="ARBA" id="ARBA00023224"/>
    </source>
</evidence>
<organism evidence="13">
    <name type="scientific">Botryllus schlosseri</name>
    <name type="common">Golden star tunicate</name>
    <name type="synonym">Alcyonium schlosseri</name>
    <dbReference type="NCBI Taxonomy" id="30301"/>
    <lineage>
        <taxon>Eukaryota</taxon>
        <taxon>Metazoa</taxon>
        <taxon>Chordata</taxon>
        <taxon>Tunicata</taxon>
        <taxon>Ascidiacea</taxon>
        <taxon>Stolidobranchia</taxon>
        <taxon>Styelidae</taxon>
        <taxon>Botryllus</taxon>
    </lineage>
</organism>
<dbReference type="GO" id="GO:0004930">
    <property type="term" value="F:G protein-coupled receptor activity"/>
    <property type="evidence" value="ECO:0007669"/>
    <property type="project" value="UniProtKB-KW"/>
</dbReference>
<evidence type="ECO:0000256" key="4">
    <source>
        <dbReference type="ARBA" id="ARBA00022989"/>
    </source>
</evidence>
<feature type="domain" description="G-protein coupled receptors family 1 profile" evidence="12">
    <location>
        <begin position="11"/>
        <end position="339"/>
    </location>
</feature>
<dbReference type="GO" id="GO:0005886">
    <property type="term" value="C:plasma membrane"/>
    <property type="evidence" value="ECO:0007669"/>
    <property type="project" value="UniProtKB-SubCell"/>
</dbReference>
<reference evidence="13" key="1">
    <citation type="submission" date="2019-06" db="EMBL/GenBank/DDBJ databases">
        <authorList>
            <person name="Franchi N."/>
            <person name="Ballarin L."/>
        </authorList>
    </citation>
    <scope>NUCLEOTIDE SEQUENCE</scope>
</reference>
<dbReference type="GO" id="GO:0042923">
    <property type="term" value="F:neuropeptide binding"/>
    <property type="evidence" value="ECO:0007669"/>
    <property type="project" value="TreeGrafter"/>
</dbReference>
<keyword evidence="8 9" id="KW-0807">Transducer</keyword>
<evidence type="ECO:0000259" key="12">
    <source>
        <dbReference type="PROSITE" id="PS50262"/>
    </source>
</evidence>
<evidence type="ECO:0000256" key="5">
    <source>
        <dbReference type="ARBA" id="ARBA00023040"/>
    </source>
</evidence>
<feature type="transmembrane region" description="Helical" evidence="11">
    <location>
        <begin position="322"/>
        <end position="342"/>
    </location>
</feature>
<evidence type="ECO:0000256" key="11">
    <source>
        <dbReference type="SAM" id="Phobius"/>
    </source>
</evidence>
<evidence type="ECO:0000256" key="3">
    <source>
        <dbReference type="ARBA" id="ARBA00022692"/>
    </source>
</evidence>